<dbReference type="KEGG" id="csl:COCSUDRAFT_46961"/>
<evidence type="ECO:0000256" key="7">
    <source>
        <dbReference type="SAM" id="SignalP"/>
    </source>
</evidence>
<evidence type="ECO:0000313" key="8">
    <source>
        <dbReference type="EMBL" id="EIE24825.1"/>
    </source>
</evidence>
<dbReference type="PANTHER" id="PTHR48043:SF145">
    <property type="entry name" value="FI06409P-RELATED"/>
    <property type="match status" value="1"/>
</dbReference>
<comment type="similarity">
    <text evidence="1 4">Belongs to the UDP-glycosyltransferase family.</text>
</comment>
<dbReference type="CDD" id="cd03784">
    <property type="entry name" value="GT1_Gtf-like"/>
    <property type="match status" value="1"/>
</dbReference>
<dbReference type="GO" id="GO:0008194">
    <property type="term" value="F:UDP-glycosyltransferase activity"/>
    <property type="evidence" value="ECO:0007669"/>
    <property type="project" value="InterPro"/>
</dbReference>
<evidence type="ECO:0000256" key="3">
    <source>
        <dbReference type="ARBA" id="ARBA00022679"/>
    </source>
</evidence>
<keyword evidence="6" id="KW-1133">Transmembrane helix</keyword>
<keyword evidence="3 4" id="KW-0808">Transferase</keyword>
<evidence type="ECO:0000256" key="1">
    <source>
        <dbReference type="ARBA" id="ARBA00009995"/>
    </source>
</evidence>
<evidence type="ECO:0000313" key="9">
    <source>
        <dbReference type="Proteomes" id="UP000007264"/>
    </source>
</evidence>
<gene>
    <name evidence="8" type="ORF">COCSUDRAFT_46961</name>
</gene>
<proteinExistence type="inferred from homology"/>
<dbReference type="EMBL" id="AGSI01000005">
    <property type="protein sequence ID" value="EIE24825.1"/>
    <property type="molecule type" value="Genomic_DNA"/>
</dbReference>
<dbReference type="Proteomes" id="UP000007264">
    <property type="component" value="Unassembled WGS sequence"/>
</dbReference>
<comment type="caution">
    <text evidence="8">The sequence shown here is derived from an EMBL/GenBank/DDBJ whole genome shotgun (WGS) entry which is preliminary data.</text>
</comment>
<dbReference type="PROSITE" id="PS00375">
    <property type="entry name" value="UDPGT"/>
    <property type="match status" value="1"/>
</dbReference>
<keyword evidence="6" id="KW-0812">Transmembrane</keyword>
<feature type="chain" id="PRO_5003637442" description="Glycosyltransferase" evidence="7">
    <location>
        <begin position="23"/>
        <end position="532"/>
    </location>
</feature>
<dbReference type="InterPro" id="IPR050271">
    <property type="entry name" value="UDP-glycosyltransferase"/>
</dbReference>
<dbReference type="InterPro" id="IPR002213">
    <property type="entry name" value="UDP_glucos_trans"/>
</dbReference>
<feature type="transmembrane region" description="Helical" evidence="6">
    <location>
        <begin position="486"/>
        <end position="508"/>
    </location>
</feature>
<dbReference type="RefSeq" id="XP_005649369.1">
    <property type="nucleotide sequence ID" value="XM_005649312.1"/>
</dbReference>
<dbReference type="FunFam" id="3.40.50.2000:FF:000021">
    <property type="entry name" value="UDP-glucuronosyltransferase"/>
    <property type="match status" value="1"/>
</dbReference>
<feature type="signal peptide" evidence="7">
    <location>
        <begin position="1"/>
        <end position="22"/>
    </location>
</feature>
<keyword evidence="6" id="KW-0472">Membrane</keyword>
<dbReference type="InterPro" id="IPR035595">
    <property type="entry name" value="UDP_glycos_trans_CS"/>
</dbReference>
<accession>I0Z2F6</accession>
<keyword evidence="7" id="KW-0732">Signal</keyword>
<evidence type="ECO:0000256" key="6">
    <source>
        <dbReference type="SAM" id="Phobius"/>
    </source>
</evidence>
<dbReference type="STRING" id="574566.I0Z2F6"/>
<evidence type="ECO:0000256" key="2">
    <source>
        <dbReference type="ARBA" id="ARBA00022676"/>
    </source>
</evidence>
<dbReference type="EC" id="2.4.1.-" evidence="5"/>
<dbReference type="OrthoDB" id="550202at2759"/>
<dbReference type="eggNOG" id="KOG1192">
    <property type="taxonomic scope" value="Eukaryota"/>
</dbReference>
<organism evidence="8 9">
    <name type="scientific">Coccomyxa subellipsoidea (strain C-169)</name>
    <name type="common">Green microalga</name>
    <dbReference type="NCBI Taxonomy" id="574566"/>
    <lineage>
        <taxon>Eukaryota</taxon>
        <taxon>Viridiplantae</taxon>
        <taxon>Chlorophyta</taxon>
        <taxon>core chlorophytes</taxon>
        <taxon>Trebouxiophyceae</taxon>
        <taxon>Trebouxiophyceae incertae sedis</taxon>
        <taxon>Coccomyxaceae</taxon>
        <taxon>Coccomyxa</taxon>
        <taxon>Coccomyxa subellipsoidea</taxon>
    </lineage>
</organism>
<dbReference type="Pfam" id="PF00201">
    <property type="entry name" value="UDPGT"/>
    <property type="match status" value="1"/>
</dbReference>
<dbReference type="GeneID" id="17042826"/>
<dbReference type="PANTHER" id="PTHR48043">
    <property type="entry name" value="EG:EG0003.4 PROTEIN-RELATED"/>
    <property type="match status" value="1"/>
</dbReference>
<evidence type="ECO:0000256" key="5">
    <source>
        <dbReference type="RuleBase" id="RU362057"/>
    </source>
</evidence>
<name>I0Z2F6_COCSC</name>
<dbReference type="AlphaFoldDB" id="I0Z2F6"/>
<evidence type="ECO:0000256" key="4">
    <source>
        <dbReference type="RuleBase" id="RU003718"/>
    </source>
</evidence>
<dbReference type="SUPFAM" id="SSF53756">
    <property type="entry name" value="UDP-Glycosyltransferase/glycogen phosphorylase"/>
    <property type="match status" value="1"/>
</dbReference>
<protein>
    <recommendedName>
        <fullName evidence="5">Glycosyltransferase</fullName>
        <ecNumber evidence="5">2.4.1.-</ecNumber>
    </recommendedName>
</protein>
<reference evidence="8 9" key="1">
    <citation type="journal article" date="2012" name="Genome Biol.">
        <title>The genome of the polar eukaryotic microalga coccomyxa subellipsoidea reveals traits of cold adaptation.</title>
        <authorList>
            <person name="Blanc G."/>
            <person name="Agarkova I."/>
            <person name="Grimwood J."/>
            <person name="Kuo A."/>
            <person name="Brueggeman A."/>
            <person name="Dunigan D."/>
            <person name="Gurnon J."/>
            <person name="Ladunga I."/>
            <person name="Lindquist E."/>
            <person name="Lucas S."/>
            <person name="Pangilinan J."/>
            <person name="Proschold T."/>
            <person name="Salamov A."/>
            <person name="Schmutz J."/>
            <person name="Weeks D."/>
            <person name="Yamada T."/>
            <person name="Claverie J.M."/>
            <person name="Grigoriev I."/>
            <person name="Van Etten J."/>
            <person name="Lomsadze A."/>
            <person name="Borodovsky M."/>
        </authorList>
    </citation>
    <scope>NUCLEOTIDE SEQUENCE [LARGE SCALE GENOMIC DNA]</scope>
    <source>
        <strain evidence="8 9">C-169</strain>
    </source>
</reference>
<sequence length="532" mass="58438">MEPWRHGLLLALLLGWAVDGWAGTVLTIITPGPQSHMFGMKKITLEMAARGHKVAFLAAEKDAERLRPTDVNVMSYPVRPWKGQTATGSIQLAGPHSLIATVAQYQPIAGNSCDSLLDNASVMAQIQDFGAELLLGTSMFPCVNILASRLDLPFVNYFGASPIEPFLTSLWRGSNRRFFTSNPLSYVPQMEQDFATQYLSLAQRLQNFVKYWQTHLFDYLYVRPGVLKTYRQHGIDLDTPRERRRMVLTLCIADFAIEWLRPMPPDFKMIGPVLPEPAQPLPANLEEFMAGAGEEGVLYIAMGTVATLGLKERQAMAAAFAQLPVRVLWRLSKSEVPDESSIAELNLGNNTKVATWLPQNDVLGHPRTRAFLSHCGANSLYEAAYHGVPIAALPFFGDQPGNAGQAVARGMAVPVRHSDIGTEAFPAALAELLGNGSYAAAARSISVKLRARKRTPVQEAVDWIEHALATGGKAYLRTPEHDLPLFVLWSLDVWAIFLVSAALVIYIFSKLTQLIAYALSRSLENGAAKKAA</sequence>
<keyword evidence="9" id="KW-1185">Reference proteome</keyword>
<dbReference type="Gene3D" id="3.40.50.2000">
    <property type="entry name" value="Glycogen Phosphorylase B"/>
    <property type="match status" value="2"/>
</dbReference>
<keyword evidence="2 4" id="KW-0328">Glycosyltransferase</keyword>